<evidence type="ECO:0000313" key="3">
    <source>
        <dbReference type="Proteomes" id="UP000230069"/>
    </source>
</evidence>
<keyword evidence="3" id="KW-1185">Reference proteome</keyword>
<dbReference type="PANTHER" id="PTHR46277:SF3">
    <property type="entry name" value="BINDING PROTEIN, PUTATIVE-RELATED"/>
    <property type="match status" value="1"/>
</dbReference>
<dbReference type="InterPro" id="IPR036273">
    <property type="entry name" value="CRAL/TRIO_N_dom_sf"/>
</dbReference>
<evidence type="ECO:0000259" key="1">
    <source>
        <dbReference type="SMART" id="SM01100"/>
    </source>
</evidence>
<dbReference type="AlphaFoldDB" id="A0A2G5CNH1"/>
<dbReference type="InParanoid" id="A0A2G5CNH1"/>
<dbReference type="PANTHER" id="PTHR46277">
    <property type="entry name" value="OS03G0850700 PROTEIN"/>
    <property type="match status" value="1"/>
</dbReference>
<dbReference type="OrthoDB" id="1434354at2759"/>
<gene>
    <name evidence="2" type="ORF">AQUCO_04300053v1</name>
</gene>
<feature type="domain" description="CRAL/TRIO N-terminal" evidence="1">
    <location>
        <begin position="30"/>
        <end position="55"/>
    </location>
</feature>
<dbReference type="InterPro" id="IPR011074">
    <property type="entry name" value="CRAL/TRIO_N_dom"/>
</dbReference>
<dbReference type="EMBL" id="KZ305060">
    <property type="protein sequence ID" value="PIA32855.1"/>
    <property type="molecule type" value="Genomic_DNA"/>
</dbReference>
<dbReference type="Proteomes" id="UP000230069">
    <property type="component" value="Unassembled WGS sequence"/>
</dbReference>
<proteinExistence type="predicted"/>
<dbReference type="InterPro" id="IPR036865">
    <property type="entry name" value="CRAL-TRIO_dom_sf"/>
</dbReference>
<dbReference type="SUPFAM" id="SSF52087">
    <property type="entry name" value="CRAL/TRIO domain"/>
    <property type="match status" value="1"/>
</dbReference>
<accession>A0A2G5CNH1</accession>
<name>A0A2G5CNH1_AQUCA</name>
<sequence>MASKTEIDQQKLFLMRSFVQKQDPTSKAVDDVVLKRFLRYRKLDVEKASDSFLKYLKWRQSFVPNGFISESEIPNELSQKKVFMQGFDKKGFPLAVVFNGRHVPVKSKDSLDELKRFLVYSLDKICARCVL</sequence>
<evidence type="ECO:0000313" key="2">
    <source>
        <dbReference type="EMBL" id="PIA32855.1"/>
    </source>
</evidence>
<protein>
    <recommendedName>
        <fullName evidence="1">CRAL/TRIO N-terminal domain-containing protein</fullName>
    </recommendedName>
</protein>
<organism evidence="2 3">
    <name type="scientific">Aquilegia coerulea</name>
    <name type="common">Rocky mountain columbine</name>
    <dbReference type="NCBI Taxonomy" id="218851"/>
    <lineage>
        <taxon>Eukaryota</taxon>
        <taxon>Viridiplantae</taxon>
        <taxon>Streptophyta</taxon>
        <taxon>Embryophyta</taxon>
        <taxon>Tracheophyta</taxon>
        <taxon>Spermatophyta</taxon>
        <taxon>Magnoliopsida</taxon>
        <taxon>Ranunculales</taxon>
        <taxon>Ranunculaceae</taxon>
        <taxon>Thalictroideae</taxon>
        <taxon>Aquilegia</taxon>
    </lineage>
</organism>
<reference evidence="2 3" key="1">
    <citation type="submission" date="2017-09" db="EMBL/GenBank/DDBJ databases">
        <title>WGS assembly of Aquilegia coerulea Goldsmith.</title>
        <authorList>
            <person name="Hodges S."/>
            <person name="Kramer E."/>
            <person name="Nordborg M."/>
            <person name="Tomkins J."/>
            <person name="Borevitz J."/>
            <person name="Derieg N."/>
            <person name="Yan J."/>
            <person name="Mihaltcheva S."/>
            <person name="Hayes R.D."/>
            <person name="Rokhsar D."/>
        </authorList>
    </citation>
    <scope>NUCLEOTIDE SEQUENCE [LARGE SCALE GENOMIC DNA]</scope>
    <source>
        <strain evidence="3">cv. Goldsmith</strain>
    </source>
</reference>
<dbReference type="SMART" id="SM01100">
    <property type="entry name" value="CRAL_TRIO_N"/>
    <property type="match status" value="1"/>
</dbReference>
<dbReference type="Gene3D" id="3.40.525.10">
    <property type="entry name" value="CRAL-TRIO lipid binding domain"/>
    <property type="match status" value="1"/>
</dbReference>
<dbReference type="SUPFAM" id="SSF46938">
    <property type="entry name" value="CRAL/TRIO N-terminal domain"/>
    <property type="match status" value="1"/>
</dbReference>